<proteinExistence type="predicted"/>
<protein>
    <submittedName>
        <fullName evidence="1">Capsid protein</fullName>
    </submittedName>
</protein>
<dbReference type="EMBL" id="MT138323">
    <property type="protein sequence ID" value="QKE54986.1"/>
    <property type="molecule type" value="Genomic_DNA"/>
</dbReference>
<reference evidence="1" key="1">
    <citation type="submission" date="2020-01" db="EMBL/GenBank/DDBJ databases">
        <title>Viral genomes from wild and zoo birds in China.</title>
        <authorList>
            <person name="Dai Z."/>
            <person name="Shan L.T."/>
            <person name="Yang X.S."/>
        </authorList>
    </citation>
    <scope>NUCLEOTIDE SEQUENCE</scope>
    <source>
        <strain evidence="1">Xftpec96par1</strain>
    </source>
</reference>
<name>A0A7D3UKR8_9VIRU</name>
<sequence length="530" mass="61372">MTCMFLPKKNGNTIFLSYSTTMAEKKTFTNIYCAYLKNMPYVYPVVTQDTVDQTGEINTGWQVLPLMLWRHFATNKQWHEMCIEWEAYAVDGFECTIFNPVPLTSQLAIQGTTIFTTFNNTIYGWGYQDDCYETGWFPWLRGNNLNYNPNLQHKEGLTTAWNSDSKRRNELPVYSWPYPHIRPITNRIWSNSDQTGNYNGYGVYPTAGEQDASSLPRTSRGIPTGVAWDPLNRPDKIMELRPGKNAMTFSWQTHSIDQDKWFNLDELAWWFPYAGQDPYTGINNMTGTKELAANMDPERLSSQYTQSQNANFSTTPQSDYTMPNLANCPILPTGWWWKEMHESISLDNTQEANGMIQKPQYWQPGTEYQLAKFPPSQCFAKLLPIFDSQGIHIEISACTSIKVQLHVRGKKRRSALYSATWGPFNWKSLYSAQPRFQAMDFSYIRYKTAGIRNQWRNRAGTGENGSSVDYSHPRETPYFAGGPQNLQVRFTREAEERVVIERPQPTKRRVSPEMPIQRMEFSDLHHSERL</sequence>
<evidence type="ECO:0000313" key="1">
    <source>
        <dbReference type="EMBL" id="QKE54986.1"/>
    </source>
</evidence>
<accession>A0A7D3UKR8</accession>
<organism evidence="1">
    <name type="scientific">Parvoviridae sp</name>
    <dbReference type="NCBI Taxonomy" id="1940570"/>
    <lineage>
        <taxon>Viruses</taxon>
        <taxon>Monodnaviria</taxon>
        <taxon>Shotokuvirae</taxon>
        <taxon>Cossaviricota</taxon>
        <taxon>Quintoviricetes</taxon>
        <taxon>Piccovirales</taxon>
        <taxon>Parvoviridae</taxon>
    </lineage>
</organism>